<dbReference type="AlphaFoldDB" id="A0A8F6YEV2"/>
<dbReference type="SUPFAM" id="SSF64484">
    <property type="entry name" value="beta and beta-prime subunits of DNA dependent RNA-polymerase"/>
    <property type="match status" value="1"/>
</dbReference>
<reference evidence="11" key="1">
    <citation type="journal article" date="2021" name="Biol. Invasions">
        <title>Global high-throughput genotyping of organellar genomes reveals insights into the origin and spread of invasive starry stonewort (Nitellopsis obtusa).</title>
        <authorList>
            <person name="Sleith R.S."/>
            <person name="Karol K.G."/>
        </authorList>
    </citation>
    <scope>NUCLEOTIDE SEQUENCE</scope>
    <source>
        <strain evidence="11">KGK5729</strain>
    </source>
</reference>
<dbReference type="Gene3D" id="1.10.40.90">
    <property type="match status" value="1"/>
</dbReference>
<evidence type="ECO:0000256" key="4">
    <source>
        <dbReference type="ARBA" id="ARBA00022679"/>
    </source>
</evidence>
<dbReference type="Gene3D" id="4.10.860.120">
    <property type="entry name" value="RNA polymerase II, clamp domain"/>
    <property type="match status" value="1"/>
</dbReference>
<keyword evidence="4 8" id="KW-0808">Transferase</keyword>
<gene>
    <name evidence="8 11" type="primary">rpoC1</name>
</gene>
<dbReference type="PANTHER" id="PTHR19376:SF54">
    <property type="entry name" value="DNA-DIRECTED RNA POLYMERASE SUBUNIT BETA"/>
    <property type="match status" value="1"/>
</dbReference>
<dbReference type="SMART" id="SM00663">
    <property type="entry name" value="RPOLA_N"/>
    <property type="match status" value="1"/>
</dbReference>
<dbReference type="Pfam" id="PF00623">
    <property type="entry name" value="RNA_pol_Rpb1_2"/>
    <property type="match status" value="1"/>
</dbReference>
<keyword evidence="11" id="KW-0934">Plastid</keyword>
<dbReference type="EMBL" id="MW556321">
    <property type="protein sequence ID" value="QXT44756.1"/>
    <property type="molecule type" value="Genomic_DNA"/>
</dbReference>
<evidence type="ECO:0000256" key="3">
    <source>
        <dbReference type="ARBA" id="ARBA00022478"/>
    </source>
</evidence>
<evidence type="ECO:0000256" key="1">
    <source>
        <dbReference type="ARBA" id="ARBA00004026"/>
    </source>
</evidence>
<feature type="binding site" evidence="8">
    <location>
        <position position="87"/>
    </location>
    <ligand>
        <name>Zn(2+)</name>
        <dbReference type="ChEBI" id="CHEBI:29105"/>
    </ligand>
</feature>
<sequence length="666" mass="76859">MIHQKGYQFLQIGLASPKQIRKWAERILPNGDVVGEVKEPHTLHYRNQKPEKDGLFCEKIFGPIKSGRCACGKYERIPEQTEGKKFCKKCWVEFTYSRVRRYRMGYISLGCPVTHVWYLKSTPSHIANLLGQKLKDIESLAYYNHCLGNPSTNYPTLLFIKKYFQYSSISWLLHILLCFFSFKGFEALEDREMATGGDAIKRLLSELDLQTTIDESRKACEELAYFDPLDEKEAQKAQREKERLVRRIKIASYFQQTKIKPQWMVLSTIPVLPPDLRPMIHLNDGPLATSDLNDLYRKVLYRNKTLWELRQGIWPAPHSLMVSQKRLVQEAVDALIDNGLGGPPMRDSNNRPYKSLSDVISGKQGRFRQNLLGKRVDYSGRSVIVVGPHLKIYQCGLPKNMAIELFQPFLIHYMIRNKLASNLRVAKSIIQSKHPIVWFILKQVIKMHPVLLNRAPTLHRLGIQAFQPILVEGKAILLHPLVCTGFNADFDGDQMAVHIPLSPESQKEARLIMISHRNLLSPATGDPITLPSQDMLLGLYMLTLEDFRTNLYFYKELSLVKHRNLNQMPSFVSFEDVIKARVEKKVHLYTSLWLKVKNIQAITSHFYESPIEMQYNSTGTKSITYEDWNIYENIEGDKISIYASTTVGRVIFNQQLKFALQTTIDY</sequence>
<comment type="function">
    <text evidence="1 8 9">DNA-dependent RNA polymerase catalyzes the transcription of DNA into RNA using the four ribonucleoside triphosphates as substrates.</text>
</comment>
<evidence type="ECO:0000256" key="9">
    <source>
        <dbReference type="RuleBase" id="RU004279"/>
    </source>
</evidence>
<evidence type="ECO:0000259" key="10">
    <source>
        <dbReference type="SMART" id="SM00663"/>
    </source>
</evidence>
<dbReference type="GO" id="GO:0006351">
    <property type="term" value="P:DNA-templated transcription"/>
    <property type="evidence" value="ECO:0007669"/>
    <property type="project" value="UniProtKB-UniRule"/>
</dbReference>
<dbReference type="GO" id="GO:0003899">
    <property type="term" value="F:DNA-directed RNA polymerase activity"/>
    <property type="evidence" value="ECO:0007669"/>
    <property type="project" value="UniProtKB-UniRule"/>
</dbReference>
<evidence type="ECO:0000256" key="7">
    <source>
        <dbReference type="ARBA" id="ARBA00048552"/>
    </source>
</evidence>
<evidence type="ECO:0000256" key="6">
    <source>
        <dbReference type="ARBA" id="ARBA00023163"/>
    </source>
</evidence>
<evidence type="ECO:0000256" key="5">
    <source>
        <dbReference type="ARBA" id="ARBA00022695"/>
    </source>
</evidence>
<feature type="domain" description="RNA polymerase N-terminal" evidence="10">
    <location>
        <begin position="262"/>
        <end position="543"/>
    </location>
</feature>
<keyword evidence="8" id="KW-0862">Zinc</keyword>
<comment type="similarity">
    <text evidence="2 8">Belongs to the RNA polymerase beta' chain family. RpoC1 subfamily.</text>
</comment>
<keyword evidence="8" id="KW-0479">Metal-binding</keyword>
<dbReference type="Gene3D" id="1.10.274.100">
    <property type="entry name" value="RNA polymerase Rpb1, domain 3"/>
    <property type="match status" value="1"/>
</dbReference>
<dbReference type="InterPro" id="IPR000722">
    <property type="entry name" value="RNA_pol_asu"/>
</dbReference>
<keyword evidence="3 8" id="KW-0240">DNA-directed RNA polymerase</keyword>
<dbReference type="InterPro" id="IPR006592">
    <property type="entry name" value="RNA_pol_N"/>
</dbReference>
<comment type="cofactor">
    <cofactor evidence="8">
        <name>Zn(2+)</name>
        <dbReference type="ChEBI" id="CHEBI:29105"/>
    </cofactor>
    <text evidence="8">Binds 1 Zn(2+) ion per subunit.</text>
</comment>
<dbReference type="Gene3D" id="2.40.40.20">
    <property type="match status" value="1"/>
</dbReference>
<geneLocation type="chloroplast" evidence="11"/>
<dbReference type="GO" id="GO:0000428">
    <property type="term" value="C:DNA-directed RNA polymerase complex"/>
    <property type="evidence" value="ECO:0007669"/>
    <property type="project" value="UniProtKB-KW"/>
</dbReference>
<dbReference type="PANTHER" id="PTHR19376">
    <property type="entry name" value="DNA-DIRECTED RNA POLYMERASE"/>
    <property type="match status" value="1"/>
</dbReference>
<organism evidence="11">
    <name type="scientific">Nitellopsis obtusa</name>
    <dbReference type="NCBI Taxonomy" id="40811"/>
    <lineage>
        <taxon>Eukaryota</taxon>
        <taxon>Viridiplantae</taxon>
        <taxon>Streptophyta</taxon>
        <taxon>Charophyceae</taxon>
        <taxon>Charales</taxon>
        <taxon>Characeae</taxon>
        <taxon>Nitellopsis</taxon>
    </lineage>
</organism>
<feature type="binding site" evidence="8">
    <location>
        <position position="90"/>
    </location>
    <ligand>
        <name>Zn(2+)</name>
        <dbReference type="ChEBI" id="CHEBI:29105"/>
    </ligand>
</feature>
<dbReference type="Pfam" id="PF04997">
    <property type="entry name" value="RNA_pol_Rpb1_1"/>
    <property type="match status" value="1"/>
</dbReference>
<evidence type="ECO:0000256" key="8">
    <source>
        <dbReference type="HAMAP-Rule" id="MF_01323"/>
    </source>
</evidence>
<keyword evidence="8" id="KW-0460">Magnesium</keyword>
<evidence type="ECO:0000256" key="2">
    <source>
        <dbReference type="ARBA" id="ARBA00007207"/>
    </source>
</evidence>
<feature type="binding site" evidence="8">
    <location>
        <position position="71"/>
    </location>
    <ligand>
        <name>Zn(2+)</name>
        <dbReference type="ChEBI" id="CHEBI:29105"/>
    </ligand>
</feature>
<dbReference type="GO" id="GO:0008270">
    <property type="term" value="F:zinc ion binding"/>
    <property type="evidence" value="ECO:0007669"/>
    <property type="project" value="UniProtKB-UniRule"/>
</dbReference>
<keyword evidence="5 8" id="KW-0548">Nucleotidyltransferase</keyword>
<accession>A0A8F6YEV2</accession>
<dbReference type="Pfam" id="PF04983">
    <property type="entry name" value="RNA_pol_Rpb1_3"/>
    <property type="match status" value="1"/>
</dbReference>
<dbReference type="InterPro" id="IPR007066">
    <property type="entry name" value="RNA_pol_Rpb1_3"/>
</dbReference>
<comment type="subunit">
    <text evidence="8">In plastids the minimal PEP RNA polymerase catalytic core is composed of four subunits: alpha, beta, beta', and beta''. When a (nuclear-encoded) sigma factor is associated with the core the holoenzyme is formed, which can initiate transcription.</text>
</comment>
<dbReference type="EC" id="2.7.7.6" evidence="8"/>
<proteinExistence type="inferred from homology"/>
<feature type="binding site" evidence="8">
    <location>
        <position position="491"/>
    </location>
    <ligand>
        <name>Mg(2+)</name>
        <dbReference type="ChEBI" id="CHEBI:18420"/>
    </ligand>
</feature>
<dbReference type="InterPro" id="IPR007080">
    <property type="entry name" value="RNA_pol_Rpb1_1"/>
</dbReference>
<dbReference type="InterPro" id="IPR045867">
    <property type="entry name" value="DNA-dir_RpoC_beta_prime"/>
</dbReference>
<protein>
    <recommendedName>
        <fullName evidence="8">DNA-directed RNA polymerase subunit beta'</fullName>
        <ecNumber evidence="8">2.7.7.6</ecNumber>
    </recommendedName>
    <alternativeName>
        <fullName evidence="8">PEP</fullName>
    </alternativeName>
    <alternativeName>
        <fullName evidence="8">Plastid-encoded RNA polymerase subunit beta'</fullName>
        <shortName evidence="8">RNA polymerase subunit beta'</shortName>
    </alternativeName>
</protein>
<feature type="binding site" evidence="8">
    <location>
        <position position="69"/>
    </location>
    <ligand>
        <name>Zn(2+)</name>
        <dbReference type="ChEBI" id="CHEBI:29105"/>
    </ligand>
</feature>
<feature type="binding site" evidence="8">
    <location>
        <position position="489"/>
    </location>
    <ligand>
        <name>Mg(2+)</name>
        <dbReference type="ChEBI" id="CHEBI:18420"/>
    </ligand>
</feature>
<keyword evidence="11" id="KW-0150">Chloroplast</keyword>
<evidence type="ECO:0000313" key="11">
    <source>
        <dbReference type="EMBL" id="QXT44756.1"/>
    </source>
</evidence>
<dbReference type="GO" id="GO:0003677">
    <property type="term" value="F:DNA binding"/>
    <property type="evidence" value="ECO:0007669"/>
    <property type="project" value="UniProtKB-UniRule"/>
</dbReference>
<dbReference type="InterPro" id="IPR042102">
    <property type="entry name" value="RNA_pol_Rpb1_3_sf"/>
</dbReference>
<keyword evidence="6 8" id="KW-0804">Transcription</keyword>
<feature type="binding site" evidence="8">
    <location>
        <position position="493"/>
    </location>
    <ligand>
        <name>Mg(2+)</name>
        <dbReference type="ChEBI" id="CHEBI:18420"/>
    </ligand>
</feature>
<dbReference type="GO" id="GO:0009507">
    <property type="term" value="C:chloroplast"/>
    <property type="evidence" value="ECO:0007669"/>
    <property type="project" value="UniProtKB-SubCell"/>
</dbReference>
<comment type="cofactor">
    <cofactor evidence="8">
        <name>Mg(2+)</name>
        <dbReference type="ChEBI" id="CHEBI:18420"/>
    </cofactor>
    <text evidence="8">Binds 1 Mg(2+) ion per subunit.</text>
</comment>
<dbReference type="HAMAP" id="MF_01323">
    <property type="entry name" value="RNApol_bact_RpoC1"/>
    <property type="match status" value="1"/>
</dbReference>
<dbReference type="GO" id="GO:0000287">
    <property type="term" value="F:magnesium ion binding"/>
    <property type="evidence" value="ECO:0007669"/>
    <property type="project" value="UniProtKB-UniRule"/>
</dbReference>
<comment type="catalytic activity">
    <reaction evidence="7 8 9">
        <text>RNA(n) + a ribonucleoside 5'-triphosphate = RNA(n+1) + diphosphate</text>
        <dbReference type="Rhea" id="RHEA:21248"/>
        <dbReference type="Rhea" id="RHEA-COMP:14527"/>
        <dbReference type="Rhea" id="RHEA-COMP:17342"/>
        <dbReference type="ChEBI" id="CHEBI:33019"/>
        <dbReference type="ChEBI" id="CHEBI:61557"/>
        <dbReference type="ChEBI" id="CHEBI:140395"/>
        <dbReference type="EC" id="2.7.7.6"/>
    </reaction>
</comment>
<name>A0A8F6YEV2_9VIRI</name>
<dbReference type="InterPro" id="IPR034678">
    <property type="entry name" value="RNApol_RpoC1"/>
</dbReference>
<comment type="subcellular location">
    <subcellularLocation>
        <location evidence="8">Plastid</location>
        <location evidence="8">Chloroplast</location>
    </subcellularLocation>
</comment>
<dbReference type="InterPro" id="IPR044893">
    <property type="entry name" value="RNA_pol_Rpb1_clamp_domain"/>
</dbReference>